<reference evidence="2 3" key="1">
    <citation type="submission" date="2016-11" db="EMBL/GenBank/DDBJ databases">
        <authorList>
            <person name="Jaros S."/>
            <person name="Januszkiewicz K."/>
            <person name="Wedrychowicz H."/>
        </authorList>
    </citation>
    <scope>NUCLEOTIDE SEQUENCE [LARGE SCALE GENOMIC DNA]</scope>
</reference>
<accession>A0A2X0PKK5</accession>
<gene>
    <name evidence="2" type="primary">BQ5605_C022g09577</name>
    <name evidence="2" type="ORF">BQ5605_C022G09577</name>
</gene>
<evidence type="ECO:0000313" key="2">
    <source>
        <dbReference type="EMBL" id="SGZ23030.1"/>
    </source>
</evidence>
<dbReference type="AlphaFoldDB" id="A0A2X0PKK5"/>
<proteinExistence type="predicted"/>
<sequence length="106" mass="12169">MAYYTRYSGLPRYVVDAPSLIGKRTFLPGQTHQTCAKNAPFLKSKLSEQEGAGRTIKVLTGMVLEMIRSGRWRMQQHGTRMESLERRRVVLEERMKLRAQEGGRGQ</sequence>
<organism evidence="2 3">
    <name type="scientific">Microbotryum silenes-dioicae</name>
    <dbReference type="NCBI Taxonomy" id="796604"/>
    <lineage>
        <taxon>Eukaryota</taxon>
        <taxon>Fungi</taxon>
        <taxon>Dikarya</taxon>
        <taxon>Basidiomycota</taxon>
        <taxon>Pucciniomycotina</taxon>
        <taxon>Microbotryomycetes</taxon>
        <taxon>Microbotryales</taxon>
        <taxon>Microbotryaceae</taxon>
        <taxon>Microbotryum</taxon>
    </lineage>
</organism>
<evidence type="ECO:0000313" key="3">
    <source>
        <dbReference type="Proteomes" id="UP000249464"/>
    </source>
</evidence>
<keyword evidence="3" id="KW-1185">Reference proteome</keyword>
<evidence type="ECO:0000256" key="1">
    <source>
        <dbReference type="SAM" id="Coils"/>
    </source>
</evidence>
<dbReference type="EMBL" id="FQNC01000084">
    <property type="protein sequence ID" value="SGZ23030.1"/>
    <property type="molecule type" value="Genomic_DNA"/>
</dbReference>
<keyword evidence="1" id="KW-0175">Coiled coil</keyword>
<protein>
    <submittedName>
        <fullName evidence="2">BQ5605_C022g09577 protein</fullName>
    </submittedName>
</protein>
<feature type="coiled-coil region" evidence="1">
    <location>
        <begin position="74"/>
        <end position="101"/>
    </location>
</feature>
<dbReference type="Proteomes" id="UP000249464">
    <property type="component" value="Unassembled WGS sequence"/>
</dbReference>
<name>A0A2X0PKK5_9BASI</name>